<accession>A0A2N5VYA8</accession>
<dbReference type="STRING" id="200324.A0A2N5VYA8"/>
<dbReference type="Proteomes" id="UP000235388">
    <property type="component" value="Unassembled WGS sequence"/>
</dbReference>
<keyword evidence="3" id="KW-1185">Reference proteome</keyword>
<name>A0A2N5VYA8_9BASI</name>
<organism evidence="2 3">
    <name type="scientific">Puccinia coronata f. sp. avenae</name>
    <dbReference type="NCBI Taxonomy" id="200324"/>
    <lineage>
        <taxon>Eukaryota</taxon>
        <taxon>Fungi</taxon>
        <taxon>Dikarya</taxon>
        <taxon>Basidiomycota</taxon>
        <taxon>Pucciniomycotina</taxon>
        <taxon>Pucciniomycetes</taxon>
        <taxon>Pucciniales</taxon>
        <taxon>Pucciniaceae</taxon>
        <taxon>Puccinia</taxon>
    </lineage>
</organism>
<gene>
    <name evidence="2" type="ORF">PCANC_02759</name>
</gene>
<proteinExistence type="predicted"/>
<dbReference type="AlphaFoldDB" id="A0A2N5VYA8"/>
<evidence type="ECO:0000256" key="1">
    <source>
        <dbReference type="SAM" id="MobiDB-lite"/>
    </source>
</evidence>
<evidence type="ECO:0000313" key="3">
    <source>
        <dbReference type="Proteomes" id="UP000235388"/>
    </source>
</evidence>
<feature type="region of interest" description="Disordered" evidence="1">
    <location>
        <begin position="1"/>
        <end position="42"/>
    </location>
</feature>
<reference evidence="2 3" key="1">
    <citation type="submission" date="2017-11" db="EMBL/GenBank/DDBJ databases">
        <title>De novo assembly and phasing of dikaryotic genomes from two isolates of Puccinia coronata f. sp. avenae, the causal agent of oat crown rust.</title>
        <authorList>
            <person name="Miller M.E."/>
            <person name="Zhang Y."/>
            <person name="Omidvar V."/>
            <person name="Sperschneider J."/>
            <person name="Schwessinger B."/>
            <person name="Raley C."/>
            <person name="Palmer J.M."/>
            <person name="Garnica D."/>
            <person name="Upadhyaya N."/>
            <person name="Rathjen J."/>
            <person name="Taylor J.M."/>
            <person name="Park R.F."/>
            <person name="Dodds P.N."/>
            <person name="Hirsch C.D."/>
            <person name="Kianian S.F."/>
            <person name="Figueroa M."/>
        </authorList>
    </citation>
    <scope>NUCLEOTIDE SEQUENCE [LARGE SCALE GENOMIC DNA]</scope>
    <source>
        <strain evidence="2">12NC29</strain>
    </source>
</reference>
<evidence type="ECO:0000313" key="2">
    <source>
        <dbReference type="EMBL" id="PLW54979.1"/>
    </source>
</evidence>
<comment type="caution">
    <text evidence="2">The sequence shown here is derived from an EMBL/GenBank/DDBJ whole genome shotgun (WGS) entry which is preliminary data.</text>
</comment>
<dbReference type="EMBL" id="PGCJ01000038">
    <property type="protein sequence ID" value="PLW54979.1"/>
    <property type="molecule type" value="Genomic_DNA"/>
</dbReference>
<sequence length="370" mass="40766">METPHSQPTPQQPQPPTPQRADLPAQAPPRMADKGTPSEASEDLAEVCNNPFELGEAIGVVSPSERGLQVMYVISRPDRPAGSGINEIHHPHVHQYRVGNELLGPPVDVFWDGMQMAYSWPNFKNWAIDLITSQNPGAGFQVRANRGTAAVTWQAIIPHHPSYDRHANEMLVGEDSWRQFVVAIADAAHHGQNSQLWCVYDNRALVPSPAARARVRQARIHSPEIMFLIPAVPVVHLGNGRTPSPDIMVYIPSPTNERAQPAVALPQAQIIEITDGPDTPATGIPPAEVIVAPAHNATAHTSDTLTMEQFLTLSWIDKDDANTRQLISRRMISHWTYFTLSTEQQLRDLGFEEGPARLLCLGAIRAQGRM</sequence>
<protein>
    <submittedName>
        <fullName evidence="2">Uncharacterized protein</fullName>
    </submittedName>
</protein>